<feature type="transmembrane region" description="Helical" evidence="5">
    <location>
        <begin position="146"/>
        <end position="166"/>
    </location>
</feature>
<dbReference type="PANTHER" id="PTHR11785:SF382">
    <property type="entry name" value="LOW-AFFINITY METHIONINE PERMEASE"/>
    <property type="match status" value="1"/>
</dbReference>
<dbReference type="PIRSF" id="PIRSF006060">
    <property type="entry name" value="AA_transporter"/>
    <property type="match status" value="1"/>
</dbReference>
<feature type="transmembrane region" description="Helical" evidence="5">
    <location>
        <begin position="108"/>
        <end position="134"/>
    </location>
</feature>
<dbReference type="VEuPathDB" id="FungiDB:ASPWEDRAFT_49669"/>
<dbReference type="RefSeq" id="XP_040693465.1">
    <property type="nucleotide sequence ID" value="XM_040837311.1"/>
</dbReference>
<dbReference type="InterPro" id="IPR050598">
    <property type="entry name" value="AminoAcid_Transporter"/>
</dbReference>
<feature type="transmembrane region" description="Helical" evidence="5">
    <location>
        <begin position="62"/>
        <end position="83"/>
    </location>
</feature>
<keyword evidence="3 5" id="KW-1133">Transmembrane helix</keyword>
<dbReference type="EMBL" id="KV878210">
    <property type="protein sequence ID" value="OJJ39789.1"/>
    <property type="molecule type" value="Genomic_DNA"/>
</dbReference>
<keyword evidence="2 5" id="KW-0812">Transmembrane</keyword>
<feature type="transmembrane region" description="Helical" evidence="5">
    <location>
        <begin position="178"/>
        <end position="197"/>
    </location>
</feature>
<dbReference type="AlphaFoldDB" id="A0A1L9RXZ7"/>
<feature type="transmembrane region" description="Helical" evidence="5">
    <location>
        <begin position="32"/>
        <end position="50"/>
    </location>
</feature>
<keyword evidence="7" id="KW-1185">Reference proteome</keyword>
<dbReference type="PANTHER" id="PTHR11785">
    <property type="entry name" value="AMINO ACID TRANSPORTER"/>
    <property type="match status" value="1"/>
</dbReference>
<evidence type="ECO:0000256" key="5">
    <source>
        <dbReference type="SAM" id="Phobius"/>
    </source>
</evidence>
<evidence type="ECO:0000313" key="7">
    <source>
        <dbReference type="Proteomes" id="UP000184383"/>
    </source>
</evidence>
<evidence type="ECO:0000256" key="1">
    <source>
        <dbReference type="ARBA" id="ARBA00004141"/>
    </source>
</evidence>
<name>A0A1L9RXZ7_ASPWE</name>
<evidence type="ECO:0000256" key="2">
    <source>
        <dbReference type="ARBA" id="ARBA00022692"/>
    </source>
</evidence>
<evidence type="ECO:0008006" key="8">
    <source>
        <dbReference type="Google" id="ProtNLM"/>
    </source>
</evidence>
<dbReference type="Proteomes" id="UP000184383">
    <property type="component" value="Unassembled WGS sequence"/>
</dbReference>
<dbReference type="InterPro" id="IPR002293">
    <property type="entry name" value="AA/rel_permease1"/>
</dbReference>
<dbReference type="GO" id="GO:0016020">
    <property type="term" value="C:membrane"/>
    <property type="evidence" value="ECO:0007669"/>
    <property type="project" value="UniProtKB-SubCell"/>
</dbReference>
<accession>A0A1L9RXZ7</accession>
<evidence type="ECO:0000313" key="6">
    <source>
        <dbReference type="EMBL" id="OJJ39789.1"/>
    </source>
</evidence>
<dbReference type="Pfam" id="PF13520">
    <property type="entry name" value="AA_permease_2"/>
    <property type="match status" value="1"/>
</dbReference>
<feature type="transmembrane region" description="Helical" evidence="5">
    <location>
        <begin position="375"/>
        <end position="394"/>
    </location>
</feature>
<dbReference type="GeneID" id="63753159"/>
<gene>
    <name evidence="6" type="ORF">ASPWEDRAFT_49669</name>
</gene>
<dbReference type="STRING" id="1073089.A0A1L9RXZ7"/>
<reference evidence="7" key="1">
    <citation type="journal article" date="2017" name="Genome Biol.">
        <title>Comparative genomics reveals high biological diversity and specific adaptations in the industrially and medically important fungal genus Aspergillus.</title>
        <authorList>
            <person name="de Vries R.P."/>
            <person name="Riley R."/>
            <person name="Wiebenga A."/>
            <person name="Aguilar-Osorio G."/>
            <person name="Amillis S."/>
            <person name="Uchima C.A."/>
            <person name="Anderluh G."/>
            <person name="Asadollahi M."/>
            <person name="Askin M."/>
            <person name="Barry K."/>
            <person name="Battaglia E."/>
            <person name="Bayram O."/>
            <person name="Benocci T."/>
            <person name="Braus-Stromeyer S.A."/>
            <person name="Caldana C."/>
            <person name="Canovas D."/>
            <person name="Cerqueira G.C."/>
            <person name="Chen F."/>
            <person name="Chen W."/>
            <person name="Choi C."/>
            <person name="Clum A."/>
            <person name="Dos Santos R.A."/>
            <person name="Damasio A.R."/>
            <person name="Diallinas G."/>
            <person name="Emri T."/>
            <person name="Fekete E."/>
            <person name="Flipphi M."/>
            <person name="Freyberg S."/>
            <person name="Gallo A."/>
            <person name="Gournas C."/>
            <person name="Habgood R."/>
            <person name="Hainaut M."/>
            <person name="Harispe M.L."/>
            <person name="Henrissat B."/>
            <person name="Hilden K.S."/>
            <person name="Hope R."/>
            <person name="Hossain A."/>
            <person name="Karabika E."/>
            <person name="Karaffa L."/>
            <person name="Karanyi Z."/>
            <person name="Krasevec N."/>
            <person name="Kuo A."/>
            <person name="Kusch H."/>
            <person name="LaButti K."/>
            <person name="Lagendijk E.L."/>
            <person name="Lapidus A."/>
            <person name="Levasseur A."/>
            <person name="Lindquist E."/>
            <person name="Lipzen A."/>
            <person name="Logrieco A.F."/>
            <person name="MacCabe A."/>
            <person name="Maekelae M.R."/>
            <person name="Malavazi I."/>
            <person name="Melin P."/>
            <person name="Meyer V."/>
            <person name="Mielnichuk N."/>
            <person name="Miskei M."/>
            <person name="Molnar A.P."/>
            <person name="Mule G."/>
            <person name="Ngan C.Y."/>
            <person name="Orejas M."/>
            <person name="Orosz E."/>
            <person name="Ouedraogo J.P."/>
            <person name="Overkamp K.M."/>
            <person name="Park H.-S."/>
            <person name="Perrone G."/>
            <person name="Piumi F."/>
            <person name="Punt P.J."/>
            <person name="Ram A.F."/>
            <person name="Ramon A."/>
            <person name="Rauscher S."/>
            <person name="Record E."/>
            <person name="Riano-Pachon D.M."/>
            <person name="Robert V."/>
            <person name="Roehrig J."/>
            <person name="Ruller R."/>
            <person name="Salamov A."/>
            <person name="Salih N.S."/>
            <person name="Samson R.A."/>
            <person name="Sandor E."/>
            <person name="Sanguinetti M."/>
            <person name="Schuetze T."/>
            <person name="Sepcic K."/>
            <person name="Shelest E."/>
            <person name="Sherlock G."/>
            <person name="Sophianopoulou V."/>
            <person name="Squina F.M."/>
            <person name="Sun H."/>
            <person name="Susca A."/>
            <person name="Todd R.B."/>
            <person name="Tsang A."/>
            <person name="Unkles S.E."/>
            <person name="van de Wiele N."/>
            <person name="van Rossen-Uffink D."/>
            <person name="Oliveira J.V."/>
            <person name="Vesth T.C."/>
            <person name="Visser J."/>
            <person name="Yu J.-H."/>
            <person name="Zhou M."/>
            <person name="Andersen M.R."/>
            <person name="Archer D.B."/>
            <person name="Baker S.E."/>
            <person name="Benoit I."/>
            <person name="Brakhage A.A."/>
            <person name="Braus G.H."/>
            <person name="Fischer R."/>
            <person name="Frisvad J.C."/>
            <person name="Goldman G.H."/>
            <person name="Houbraken J."/>
            <person name="Oakley B."/>
            <person name="Pocsi I."/>
            <person name="Scazzocchio C."/>
            <person name="Seiboth B."/>
            <person name="vanKuyk P.A."/>
            <person name="Wortman J."/>
            <person name="Dyer P.S."/>
            <person name="Grigoriev I.V."/>
        </authorList>
    </citation>
    <scope>NUCLEOTIDE SEQUENCE [LARGE SCALE GENOMIC DNA]</scope>
    <source>
        <strain evidence="7">DTO 134E9</strain>
    </source>
</reference>
<organism evidence="6 7">
    <name type="scientific">Aspergillus wentii DTO 134E9</name>
    <dbReference type="NCBI Taxonomy" id="1073089"/>
    <lineage>
        <taxon>Eukaryota</taxon>
        <taxon>Fungi</taxon>
        <taxon>Dikarya</taxon>
        <taxon>Ascomycota</taxon>
        <taxon>Pezizomycotina</taxon>
        <taxon>Eurotiomycetes</taxon>
        <taxon>Eurotiomycetidae</taxon>
        <taxon>Eurotiales</taxon>
        <taxon>Aspergillaceae</taxon>
        <taxon>Aspergillus</taxon>
        <taxon>Aspergillus subgen. Cremei</taxon>
    </lineage>
</organism>
<protein>
    <recommendedName>
        <fullName evidence="8">Amino acid permease/ SLC12A domain-containing protein</fullName>
    </recommendedName>
</protein>
<proteinExistence type="predicted"/>
<feature type="transmembrane region" description="Helical" evidence="5">
    <location>
        <begin position="406"/>
        <end position="427"/>
    </location>
</feature>
<feature type="transmembrane region" description="Helical" evidence="5">
    <location>
        <begin position="462"/>
        <end position="480"/>
    </location>
</feature>
<dbReference type="Gene3D" id="1.20.1740.10">
    <property type="entry name" value="Amino acid/polyamine transporter I"/>
    <property type="match status" value="1"/>
</dbReference>
<feature type="transmembrane region" description="Helical" evidence="5">
    <location>
        <begin position="317"/>
        <end position="338"/>
    </location>
</feature>
<keyword evidence="4 5" id="KW-0472">Membrane</keyword>
<comment type="subcellular location">
    <subcellularLocation>
        <location evidence="1">Membrane</location>
        <topology evidence="1">Multi-pass membrane protein</topology>
    </subcellularLocation>
</comment>
<dbReference type="GO" id="GO:0015179">
    <property type="term" value="F:L-amino acid transmembrane transporter activity"/>
    <property type="evidence" value="ECO:0007669"/>
    <property type="project" value="TreeGrafter"/>
</dbReference>
<evidence type="ECO:0000256" key="3">
    <source>
        <dbReference type="ARBA" id="ARBA00022989"/>
    </source>
</evidence>
<sequence>MEEAASPDRDPEANANRLLAVRFKNQKPLNTLDVACLIINKIIGGGIFVSSSNVAFLSGNKLVALALWIFGGLYSFCSMYIYLEYGLAWPYNGGEFIYMAKIFPVPPILFATCFAWFFILFATTTNNAITFATFINPDKADNPDEWFTKFVACVIVIAIAILHYRLVNIGILSNNLLAAYKVIFLGVLTIAGFVATCRDGARGRLEGLKDYAHTNGKVSETSIILAILQVLYSYHGWENANYVTSEIEGDAETKKRILKRGALIAIAVVNVLYVLFNLFVFFMLDFDTIIKRETAAVAGTYAVKVFQSGNETMTRHAIYVCIALSAAGNLTGVIFTNARVARDIAKNRLIPFYNFFGMSSGYGISRWDHLGTPTGGLVLHAAITCIYIASIPLFQGDNDEGKQFALTLYTYGHSIISFLLGIGILFLQKRMNEYETKEANPSDHYFPGPWSYQVLKNKRTRYGAVAFFTIVNIFLIALPFKTTNNPDGSTRRIPSWAVPVTVLSVFAFAALVALYIICFVRKLDFQQSRGRKITEFIPYNNRKWIIGYPELRKKRNWIQVFTSLPWEEIRKRLFDNAEARTAAVLREEFQPERRLGSTFPLSGPGMTP</sequence>
<dbReference type="OrthoDB" id="4486741at2759"/>
<feature type="transmembrane region" description="Helical" evidence="5">
    <location>
        <begin position="500"/>
        <end position="520"/>
    </location>
</feature>
<evidence type="ECO:0000256" key="4">
    <source>
        <dbReference type="ARBA" id="ARBA00023136"/>
    </source>
</evidence>
<feature type="transmembrane region" description="Helical" evidence="5">
    <location>
        <begin position="262"/>
        <end position="284"/>
    </location>
</feature>